<evidence type="ECO:0000256" key="1">
    <source>
        <dbReference type="PROSITE-ProRule" id="PRU00023"/>
    </source>
</evidence>
<evidence type="ECO:0000256" key="2">
    <source>
        <dbReference type="SAM" id="MobiDB-lite"/>
    </source>
</evidence>
<keyword evidence="4" id="KW-1185">Reference proteome</keyword>
<dbReference type="EMBL" id="SRHE01000907">
    <property type="protein sequence ID" value="TWW07986.1"/>
    <property type="molecule type" value="Genomic_DNA"/>
</dbReference>
<feature type="region of interest" description="Disordered" evidence="2">
    <location>
        <begin position="1"/>
        <end position="21"/>
    </location>
</feature>
<name>A0A5C6LZP5_9PLAN</name>
<comment type="caution">
    <text evidence="3">The sequence shown here is derived from an EMBL/GenBank/DDBJ whole genome shotgun (WGS) entry which is preliminary data.</text>
</comment>
<accession>A0A5C6LZP5</accession>
<organism evidence="3 4">
    <name type="scientific">Planctomyces bekefii</name>
    <dbReference type="NCBI Taxonomy" id="1653850"/>
    <lineage>
        <taxon>Bacteria</taxon>
        <taxon>Pseudomonadati</taxon>
        <taxon>Planctomycetota</taxon>
        <taxon>Planctomycetia</taxon>
        <taxon>Planctomycetales</taxon>
        <taxon>Planctomycetaceae</taxon>
        <taxon>Planctomyces</taxon>
    </lineage>
</organism>
<dbReference type="Proteomes" id="UP000321083">
    <property type="component" value="Unassembled WGS sequence"/>
</dbReference>
<reference evidence="3 4" key="2">
    <citation type="submission" date="2019-08" db="EMBL/GenBank/DDBJ databases">
        <authorList>
            <person name="Henke P."/>
        </authorList>
    </citation>
    <scope>NUCLEOTIDE SEQUENCE [LARGE SCALE GENOMIC DNA]</scope>
    <source>
        <strain evidence="3">Phe10_nw2017</strain>
    </source>
</reference>
<dbReference type="AlphaFoldDB" id="A0A5C6LZP5"/>
<dbReference type="Pfam" id="PF12796">
    <property type="entry name" value="Ank_2"/>
    <property type="match status" value="1"/>
</dbReference>
<dbReference type="InterPro" id="IPR002110">
    <property type="entry name" value="Ankyrin_rpt"/>
</dbReference>
<protein>
    <submittedName>
        <fullName evidence="3">Uncharacterized protein</fullName>
    </submittedName>
</protein>
<evidence type="ECO:0000313" key="4">
    <source>
        <dbReference type="Proteomes" id="UP000321083"/>
    </source>
</evidence>
<evidence type="ECO:0000313" key="3">
    <source>
        <dbReference type="EMBL" id="TWW07986.1"/>
    </source>
</evidence>
<dbReference type="SUPFAM" id="SSF48403">
    <property type="entry name" value="Ankyrin repeat"/>
    <property type="match status" value="1"/>
</dbReference>
<keyword evidence="1" id="KW-0040">ANK repeat</keyword>
<dbReference type="InterPro" id="IPR036770">
    <property type="entry name" value="Ankyrin_rpt-contain_sf"/>
</dbReference>
<gene>
    <name evidence="3" type="ORF">E3A20_28860</name>
</gene>
<dbReference type="Gene3D" id="1.25.40.20">
    <property type="entry name" value="Ankyrin repeat-containing domain"/>
    <property type="match status" value="1"/>
</dbReference>
<dbReference type="PROSITE" id="PS50088">
    <property type="entry name" value="ANK_REPEAT"/>
    <property type="match status" value="1"/>
</dbReference>
<feature type="non-terminal residue" evidence="3">
    <location>
        <position position="1"/>
    </location>
</feature>
<proteinExistence type="predicted"/>
<dbReference type="PROSITE" id="PS50297">
    <property type="entry name" value="ANK_REP_REGION"/>
    <property type="match status" value="1"/>
</dbReference>
<reference evidence="3 4" key="1">
    <citation type="submission" date="2019-08" db="EMBL/GenBank/DDBJ databases">
        <title>100 year-old enigma solved: identification of Planctomyces bekefii, the type genus and species of the phylum Planctomycetes.</title>
        <authorList>
            <person name="Svetlana D.N."/>
            <person name="Overmann J."/>
        </authorList>
    </citation>
    <scope>NUCLEOTIDE SEQUENCE [LARGE SCALE GENOMIC DNA]</scope>
    <source>
        <strain evidence="3">Phe10_nw2017</strain>
    </source>
</reference>
<sequence length="180" mass="19381">ADTTAVHCPGPSPSELAAREAPRDQNMARILAALNRYNTALGLTPDAQGRVDHSSETKAQRMNAILDHIAPQRTLSDEALSQQDVQQRLLAAAERGDIDSVVQITENEHADLNLLSGRLGTSPLILATMGGHSAVVSYLLSKGADPRLHERHPMAITALFKAAVFDYTEIARGSLWQAPT</sequence>
<feature type="repeat" description="ANK" evidence="1">
    <location>
        <begin position="119"/>
        <end position="151"/>
    </location>
</feature>